<comment type="caution">
    <text evidence="1">The sequence shown here is derived from an EMBL/GenBank/DDBJ whole genome shotgun (WGS) entry which is preliminary data.</text>
</comment>
<proteinExistence type="predicted"/>
<accession>A0AAV4K3N0</accession>
<protein>
    <recommendedName>
        <fullName evidence="5">Phosphotransferase</fullName>
    </recommendedName>
</protein>
<reference evidence="1" key="4">
    <citation type="submission" date="2023-08" db="EMBL/GenBank/DDBJ databases">
        <authorList>
            <person name="Sun Q."/>
            <person name="Zhou Y."/>
        </authorList>
    </citation>
    <scope>NUCLEOTIDE SEQUENCE</scope>
    <source>
        <strain evidence="2">CGMCC 1.8884</strain>
        <strain evidence="1">CGMCC 1.8885</strain>
    </source>
</reference>
<dbReference type="Proteomes" id="UP000652720">
    <property type="component" value="Unassembled WGS sequence"/>
</dbReference>
<evidence type="ECO:0000313" key="4">
    <source>
        <dbReference type="Proteomes" id="UP000652720"/>
    </source>
</evidence>
<dbReference type="AlphaFoldDB" id="A0AAV4K3N0"/>
<keyword evidence="3" id="KW-1185">Reference proteome</keyword>
<reference evidence="3" key="3">
    <citation type="journal article" date="2019" name="Int. J. Syst. Evol. Microbiol.">
        <title>The Global Catalogue of Microorganisms (GCM) 10K type strain sequencing project: providing services to taxonomists for standard genome sequencing and annotation.</title>
        <authorList>
            <consortium name="The Broad Institute Genomics Platform"/>
            <consortium name="The Broad Institute Genome Sequencing Center for Infectious Disease"/>
            <person name="Wu L."/>
            <person name="Ma J."/>
        </authorList>
    </citation>
    <scope>NUCLEOTIDE SEQUENCE [LARGE SCALE GENOMIC DNA]</scope>
    <source>
        <strain evidence="3">CGMCC 1.8884</strain>
    </source>
</reference>
<evidence type="ECO:0008006" key="5">
    <source>
        <dbReference type="Google" id="ProtNLM"/>
    </source>
</evidence>
<dbReference type="GO" id="GO:0019748">
    <property type="term" value="P:secondary metabolic process"/>
    <property type="evidence" value="ECO:0007669"/>
    <property type="project" value="InterPro"/>
</dbReference>
<reference evidence="1" key="2">
    <citation type="journal article" date="2014" name="Int. J. Syst. Evol. Microbiol.">
        <title>Complete genome sequence of Corynebacterium casei LMG S-19264T (=DSM 44701T), isolated from a smear-ripened cheese.</title>
        <authorList>
            <consortium name="US DOE Joint Genome Institute (JGI-PGF)"/>
            <person name="Walter F."/>
            <person name="Albersmeier A."/>
            <person name="Kalinowski J."/>
            <person name="Ruckert C."/>
        </authorList>
    </citation>
    <scope>NUCLEOTIDE SEQUENCE</scope>
    <source>
        <strain evidence="1">CGMCC 1.8885</strain>
    </source>
</reference>
<dbReference type="RefSeq" id="WP_017871557.1">
    <property type="nucleotide sequence ID" value="NZ_BMLZ01000005.1"/>
</dbReference>
<dbReference type="InterPro" id="IPR006748">
    <property type="entry name" value="NH2Glyco/OHUrea_AB-resist_kin"/>
</dbReference>
<dbReference type="SUPFAM" id="SSF56112">
    <property type="entry name" value="Protein kinase-like (PK-like)"/>
    <property type="match status" value="1"/>
</dbReference>
<evidence type="ECO:0000313" key="1">
    <source>
        <dbReference type="EMBL" id="GGI79311.1"/>
    </source>
</evidence>
<evidence type="ECO:0000313" key="3">
    <source>
        <dbReference type="Proteomes" id="UP000630135"/>
    </source>
</evidence>
<evidence type="ECO:0000313" key="2">
    <source>
        <dbReference type="EMBL" id="GGP28939.1"/>
    </source>
</evidence>
<organism evidence="1 4">
    <name type="scientific">Deinococcus wulumuqiensis</name>
    <dbReference type="NCBI Taxonomy" id="980427"/>
    <lineage>
        <taxon>Bacteria</taxon>
        <taxon>Thermotogati</taxon>
        <taxon>Deinococcota</taxon>
        <taxon>Deinococci</taxon>
        <taxon>Deinococcales</taxon>
        <taxon>Deinococcaceae</taxon>
        <taxon>Deinococcus</taxon>
    </lineage>
</organism>
<dbReference type="EMBL" id="BMLZ01000005">
    <property type="protein sequence ID" value="GGP28939.1"/>
    <property type="molecule type" value="Genomic_DNA"/>
</dbReference>
<dbReference type="Proteomes" id="UP000630135">
    <property type="component" value="Unassembled WGS sequence"/>
</dbReference>
<dbReference type="InterPro" id="IPR011009">
    <property type="entry name" value="Kinase-like_dom_sf"/>
</dbReference>
<reference evidence="2" key="1">
    <citation type="journal article" date="2014" name="Int. J. Syst. Evol. Microbiol.">
        <title>Complete genome of a new Firmicutes species belonging to the dominant human colonic microbiota ('Ruminococcus bicirculans') reveals two chromosomes and a selective capacity to utilize plant glucans.</title>
        <authorList>
            <consortium name="NISC Comparative Sequencing Program"/>
            <person name="Wegmann U."/>
            <person name="Louis P."/>
            <person name="Goesmann A."/>
            <person name="Henrissat B."/>
            <person name="Duncan S.H."/>
            <person name="Flint H.J."/>
        </authorList>
    </citation>
    <scope>NUCLEOTIDE SEQUENCE</scope>
    <source>
        <strain evidence="2">CGMCC 1.8884</strain>
    </source>
</reference>
<gene>
    <name evidence="2" type="ORF">GCM10008021_05900</name>
    <name evidence="1" type="ORF">GCM10010914_11840</name>
</gene>
<dbReference type="EMBL" id="BMMA01000008">
    <property type="protein sequence ID" value="GGI79311.1"/>
    <property type="molecule type" value="Genomic_DNA"/>
</dbReference>
<dbReference type="GeneID" id="59165449"/>
<dbReference type="GO" id="GO:0016773">
    <property type="term" value="F:phosphotransferase activity, alcohol group as acceptor"/>
    <property type="evidence" value="ECO:0007669"/>
    <property type="project" value="InterPro"/>
</dbReference>
<sequence>MPSPFDPWLARWSLTPDGAARRTHSSDLLPVRWLGESGQRQAAMLKLARSDEERRGAGLMAFWQGDGAARVLAVSKDGAALLLERVSGPRSLTALVHAGHDDEATRLLCAVAARLHRPRSATLPPLLPLSDTDSASFLHSRACTVGKAPPVHPYRRIRIFSYSHPLCCAALQVGLNLKRPDSIGIRMSERARRLL</sequence>
<dbReference type="Pfam" id="PF04655">
    <property type="entry name" value="APH_6_hur"/>
    <property type="match status" value="1"/>
</dbReference>
<name>A0AAV4K3N0_9DEIO</name>